<dbReference type="OrthoDB" id="4589291at2759"/>
<keyword evidence="3" id="KW-1185">Reference proteome</keyword>
<reference evidence="3" key="1">
    <citation type="submission" date="2016-02" db="EMBL/GenBank/DDBJ databases">
        <title>Draft genome sequence of Microdochium bolleyi, a fungal endophyte of beachgrass.</title>
        <authorList>
            <consortium name="DOE Joint Genome Institute"/>
            <person name="David A.S."/>
            <person name="May G."/>
            <person name="Haridas S."/>
            <person name="Lim J."/>
            <person name="Wang M."/>
            <person name="Labutti K."/>
            <person name="Lipzen A."/>
            <person name="Barry K."/>
            <person name="Grigoriev I.V."/>
        </authorList>
    </citation>
    <scope>NUCLEOTIDE SEQUENCE [LARGE SCALE GENOMIC DNA]</scope>
    <source>
        <strain evidence="3">J235TASD1</strain>
    </source>
</reference>
<organism evidence="2 3">
    <name type="scientific">Microdochium bolleyi</name>
    <dbReference type="NCBI Taxonomy" id="196109"/>
    <lineage>
        <taxon>Eukaryota</taxon>
        <taxon>Fungi</taxon>
        <taxon>Dikarya</taxon>
        <taxon>Ascomycota</taxon>
        <taxon>Pezizomycotina</taxon>
        <taxon>Sordariomycetes</taxon>
        <taxon>Xylariomycetidae</taxon>
        <taxon>Xylariales</taxon>
        <taxon>Microdochiaceae</taxon>
        <taxon>Microdochium</taxon>
    </lineage>
</organism>
<feature type="region of interest" description="Disordered" evidence="1">
    <location>
        <begin position="45"/>
        <end position="64"/>
    </location>
</feature>
<name>A0A136IYE0_9PEZI</name>
<evidence type="ECO:0000313" key="2">
    <source>
        <dbReference type="EMBL" id="KXJ89898.1"/>
    </source>
</evidence>
<evidence type="ECO:0000313" key="3">
    <source>
        <dbReference type="Proteomes" id="UP000070501"/>
    </source>
</evidence>
<gene>
    <name evidence="2" type="ORF">Micbo1qcDRAFT_177086</name>
</gene>
<dbReference type="Proteomes" id="UP000070501">
    <property type="component" value="Unassembled WGS sequence"/>
</dbReference>
<dbReference type="EMBL" id="KQ964254">
    <property type="protein sequence ID" value="KXJ89898.1"/>
    <property type="molecule type" value="Genomic_DNA"/>
</dbReference>
<sequence>MYGNDYMCPKRCLEIPAWVFAYDLATLSGFKPVRDLTREHILSASAEERFGDDGDSNDDNDEEDIGEETDIFYWYSRSDPASSFNTFYDDMPLTGWWPWPRQEMEDGDATEEGTEDLGLEFKTYLD</sequence>
<accession>A0A136IYE0</accession>
<evidence type="ECO:0000256" key="1">
    <source>
        <dbReference type="SAM" id="MobiDB-lite"/>
    </source>
</evidence>
<feature type="compositionally biased region" description="Acidic residues" evidence="1">
    <location>
        <begin position="53"/>
        <end position="64"/>
    </location>
</feature>
<dbReference type="InParanoid" id="A0A136IYE0"/>
<protein>
    <submittedName>
        <fullName evidence="2">Uncharacterized protein</fullName>
    </submittedName>
</protein>
<proteinExistence type="predicted"/>
<dbReference type="AlphaFoldDB" id="A0A136IYE0"/>